<proteinExistence type="inferred from homology"/>
<dbReference type="STRING" id="553311.SAMN05216231_1902"/>
<dbReference type="Proteomes" id="UP000199444">
    <property type="component" value="Unassembled WGS sequence"/>
</dbReference>
<feature type="domain" description="DnaB/C C-terminal" evidence="3">
    <location>
        <begin position="125"/>
        <end position="195"/>
    </location>
</feature>
<dbReference type="AlphaFoldDB" id="A0A1H1BTC0"/>
<dbReference type="NCBIfam" id="TIGR01446">
    <property type="entry name" value="DnaD_dom"/>
    <property type="match status" value="1"/>
</dbReference>
<accession>A0A1H1BTC0</accession>
<evidence type="ECO:0000256" key="2">
    <source>
        <dbReference type="SAM" id="MobiDB-lite"/>
    </source>
</evidence>
<evidence type="ECO:0000313" key="6">
    <source>
        <dbReference type="Proteomes" id="UP000199444"/>
    </source>
</evidence>
<feature type="compositionally biased region" description="Polar residues" evidence="2">
    <location>
        <begin position="198"/>
        <end position="210"/>
    </location>
</feature>
<name>A0A1H1BTC0_9BACI</name>
<evidence type="ECO:0000313" key="5">
    <source>
        <dbReference type="EMBL" id="SDQ55185.1"/>
    </source>
</evidence>
<dbReference type="InterPro" id="IPR006343">
    <property type="entry name" value="DnaB/C_C"/>
</dbReference>
<dbReference type="Pfam" id="PF07261">
    <property type="entry name" value="DnaB_2"/>
    <property type="match status" value="1"/>
</dbReference>
<dbReference type="InterPro" id="IPR036388">
    <property type="entry name" value="WH-like_DNA-bd_sf"/>
</dbReference>
<dbReference type="Pfam" id="PF21984">
    <property type="entry name" value="DnaD_N"/>
    <property type="match status" value="1"/>
</dbReference>
<evidence type="ECO:0000259" key="4">
    <source>
        <dbReference type="Pfam" id="PF21984"/>
    </source>
</evidence>
<feature type="region of interest" description="Disordered" evidence="2">
    <location>
        <begin position="192"/>
        <end position="214"/>
    </location>
</feature>
<dbReference type="InterPro" id="IPR053843">
    <property type="entry name" value="DnaD_N"/>
</dbReference>
<dbReference type="PANTHER" id="PTHR37293:SF6">
    <property type="entry name" value="DNA REPLICATION PROTEIN DNAD"/>
    <property type="match status" value="1"/>
</dbReference>
<feature type="domain" description="DnaD N-terminal" evidence="4">
    <location>
        <begin position="17"/>
        <end position="115"/>
    </location>
</feature>
<evidence type="ECO:0000256" key="1">
    <source>
        <dbReference type="ARBA" id="ARBA00093462"/>
    </source>
</evidence>
<sequence length="230" mass="27146">MKKSISFQDIITNQLQIPIKLLDDYTSLGLDEKEIMVILQILRFMHDKNEFPTPNDLTSHLTFDEKECANILRKLIQKNLLSIEQLKNEQNQLSEVYSLNPLWEKLFTKEEEKVNTQEDGTIFILFEQEFGRPLSPFEIEMINTWLDADELKPALIKAALRESVLMAKLNFKYIDRILRDWQKKGIHTVEQAREASKSFHQNQAQTQKQTDTSKKRDTSFYYNWLDGEDN</sequence>
<dbReference type="InterPro" id="IPR053162">
    <property type="entry name" value="DnaD"/>
</dbReference>
<keyword evidence="6" id="KW-1185">Reference proteome</keyword>
<dbReference type="EMBL" id="FNKD01000002">
    <property type="protein sequence ID" value="SDQ55185.1"/>
    <property type="molecule type" value="Genomic_DNA"/>
</dbReference>
<evidence type="ECO:0000259" key="3">
    <source>
        <dbReference type="Pfam" id="PF07261"/>
    </source>
</evidence>
<gene>
    <name evidence="5" type="ORF">SAMN05216231_1902</name>
</gene>
<comment type="similarity">
    <text evidence="1">Belongs to the DnaB/DnaD family.</text>
</comment>
<dbReference type="SUPFAM" id="SSF158499">
    <property type="entry name" value="DnaD domain-like"/>
    <property type="match status" value="1"/>
</dbReference>
<dbReference type="Gene3D" id="1.10.10.10">
    <property type="entry name" value="Winged helix-like DNA-binding domain superfamily/Winged helix DNA-binding domain"/>
    <property type="match status" value="1"/>
</dbReference>
<protein>
    <submittedName>
        <fullName evidence="5">DNA replication protein DnaD</fullName>
    </submittedName>
</protein>
<dbReference type="PANTHER" id="PTHR37293">
    <property type="entry name" value="PHAGE REPLICATION PROTEIN-RELATED"/>
    <property type="match status" value="1"/>
</dbReference>
<dbReference type="InterPro" id="IPR034829">
    <property type="entry name" value="DnaD-like_sf"/>
</dbReference>
<dbReference type="Gene3D" id="1.10.10.630">
    <property type="entry name" value="DnaD domain-like"/>
    <property type="match status" value="1"/>
</dbReference>
<dbReference type="RefSeq" id="WP_175559471.1">
    <property type="nucleotide sequence ID" value="NZ_FNKD01000002.1"/>
</dbReference>
<organism evidence="5 6">
    <name type="scientific">Virgibacillus salinus</name>
    <dbReference type="NCBI Taxonomy" id="553311"/>
    <lineage>
        <taxon>Bacteria</taxon>
        <taxon>Bacillati</taxon>
        <taxon>Bacillota</taxon>
        <taxon>Bacilli</taxon>
        <taxon>Bacillales</taxon>
        <taxon>Bacillaceae</taxon>
        <taxon>Virgibacillus</taxon>
    </lineage>
</organism>
<reference evidence="5 6" key="1">
    <citation type="submission" date="2016-10" db="EMBL/GenBank/DDBJ databases">
        <authorList>
            <person name="de Groot N.N."/>
        </authorList>
    </citation>
    <scope>NUCLEOTIDE SEQUENCE [LARGE SCALE GENOMIC DNA]</scope>
    <source>
        <strain evidence="5 6">CGMCC 1.10449</strain>
    </source>
</reference>